<evidence type="ECO:0000313" key="1">
    <source>
        <dbReference type="EMBL" id="CAD2202213.1"/>
    </source>
</evidence>
<accession>A0A6V7XSF8</accession>
<proteinExistence type="predicted"/>
<organism evidence="1 2">
    <name type="scientific">Meloidogyne enterolobii</name>
    <name type="common">Root-knot nematode worm</name>
    <name type="synonym">Meloidogyne mayaguensis</name>
    <dbReference type="NCBI Taxonomy" id="390850"/>
    <lineage>
        <taxon>Eukaryota</taxon>
        <taxon>Metazoa</taxon>
        <taxon>Ecdysozoa</taxon>
        <taxon>Nematoda</taxon>
        <taxon>Chromadorea</taxon>
        <taxon>Rhabditida</taxon>
        <taxon>Tylenchina</taxon>
        <taxon>Tylenchomorpha</taxon>
        <taxon>Tylenchoidea</taxon>
        <taxon>Meloidogynidae</taxon>
        <taxon>Meloidogyninae</taxon>
        <taxon>Meloidogyne</taxon>
    </lineage>
</organism>
<protein>
    <submittedName>
        <fullName evidence="1">Uncharacterized protein</fullName>
    </submittedName>
</protein>
<comment type="caution">
    <text evidence="1">The sequence shown here is derived from an EMBL/GenBank/DDBJ whole genome shotgun (WGS) entry which is preliminary data.</text>
</comment>
<dbReference type="EMBL" id="CAJEWN010002155">
    <property type="protein sequence ID" value="CAD2202213.1"/>
    <property type="molecule type" value="Genomic_DNA"/>
</dbReference>
<gene>
    <name evidence="1" type="ORF">MENT_LOCUS55833</name>
</gene>
<sequence length="268" mass="32076">MISSKLLSITKPEENHIFCITWLINNFEEARQFFCGADIEYKDKLVLLITEEGLLTLEVYYPYVLKLDKMQSSAKLYLYQLYAQSIYNFPISIRESIRKNSIKAEMRLIVEIIFRGFARIEKLGKQNLSENKELVEIINKKTKWLRQIIFENAFISEEKICLMNRFEKIVAKFIYKDLFEDEIYDKYNLTIQQFKFWDGKDCFNLEEQKEEINLIRIEMEEHHTEFLIADKKINELNLEQLGRKCRLNKLISNSFKIFGEDGKNLIKN</sequence>
<dbReference type="AlphaFoldDB" id="A0A6V7XSF8"/>
<evidence type="ECO:0000313" key="2">
    <source>
        <dbReference type="Proteomes" id="UP000580250"/>
    </source>
</evidence>
<dbReference type="Proteomes" id="UP000580250">
    <property type="component" value="Unassembled WGS sequence"/>
</dbReference>
<reference evidence="1 2" key="1">
    <citation type="submission" date="2020-08" db="EMBL/GenBank/DDBJ databases">
        <authorList>
            <person name="Koutsovoulos G."/>
            <person name="Danchin GJ E."/>
        </authorList>
    </citation>
    <scope>NUCLEOTIDE SEQUENCE [LARGE SCALE GENOMIC DNA]</scope>
</reference>
<name>A0A6V7XSF8_MELEN</name>